<dbReference type="STRING" id="320771.Cflav_PD6186"/>
<accession>B9XHL8</accession>
<dbReference type="RefSeq" id="WP_007415312.1">
    <property type="nucleotide sequence ID" value="NZ_ABOX02000015.1"/>
</dbReference>
<dbReference type="AlphaFoldDB" id="B9XHL8"/>
<gene>
    <name evidence="1" type="ORF">Cflav_PD6186</name>
</gene>
<protein>
    <submittedName>
        <fullName evidence="1">Uncharacterized protein</fullName>
    </submittedName>
</protein>
<dbReference type="EMBL" id="ABOX02000015">
    <property type="protein sequence ID" value="EEF60596.1"/>
    <property type="molecule type" value="Genomic_DNA"/>
</dbReference>
<comment type="caution">
    <text evidence="1">The sequence shown here is derived from an EMBL/GenBank/DDBJ whole genome shotgun (WGS) entry which is preliminary data.</text>
</comment>
<organism evidence="1 2">
    <name type="scientific">Pedosphaera parvula (strain Ellin514)</name>
    <dbReference type="NCBI Taxonomy" id="320771"/>
    <lineage>
        <taxon>Bacteria</taxon>
        <taxon>Pseudomonadati</taxon>
        <taxon>Verrucomicrobiota</taxon>
        <taxon>Pedosphaerae</taxon>
        <taxon>Pedosphaerales</taxon>
        <taxon>Pedosphaeraceae</taxon>
        <taxon>Pedosphaera</taxon>
    </lineage>
</organism>
<keyword evidence="2" id="KW-1185">Reference proteome</keyword>
<name>B9XHL8_PEDPL</name>
<dbReference type="Proteomes" id="UP000003688">
    <property type="component" value="Unassembled WGS sequence"/>
</dbReference>
<evidence type="ECO:0000313" key="2">
    <source>
        <dbReference type="Proteomes" id="UP000003688"/>
    </source>
</evidence>
<reference evidence="1 2" key="1">
    <citation type="journal article" date="2011" name="J. Bacteriol.">
        <title>Genome sequence of 'Pedosphaera parvula' Ellin514, an aerobic Verrucomicrobial isolate from pasture soil.</title>
        <authorList>
            <person name="Kant R."/>
            <person name="van Passel M.W."/>
            <person name="Sangwan P."/>
            <person name="Palva A."/>
            <person name="Lucas S."/>
            <person name="Copeland A."/>
            <person name="Lapidus A."/>
            <person name="Glavina Del Rio T."/>
            <person name="Dalin E."/>
            <person name="Tice H."/>
            <person name="Bruce D."/>
            <person name="Goodwin L."/>
            <person name="Pitluck S."/>
            <person name="Chertkov O."/>
            <person name="Larimer F.W."/>
            <person name="Land M.L."/>
            <person name="Hauser L."/>
            <person name="Brettin T.S."/>
            <person name="Detter J.C."/>
            <person name="Han S."/>
            <person name="de Vos W.M."/>
            <person name="Janssen P.H."/>
            <person name="Smidt H."/>
        </authorList>
    </citation>
    <scope>NUCLEOTIDE SEQUENCE [LARGE SCALE GENOMIC DNA]</scope>
    <source>
        <strain evidence="1 2">Ellin514</strain>
    </source>
</reference>
<evidence type="ECO:0000313" key="1">
    <source>
        <dbReference type="EMBL" id="EEF60596.1"/>
    </source>
</evidence>
<proteinExistence type="predicted"/>
<sequence>MAEQREHTVPISWDYQTIFTSLSFDTFHVYLFQEEQRSYATRQHYGFVLPSAAPLMTESDFSSIAMQITN</sequence>